<evidence type="ECO:0000256" key="2">
    <source>
        <dbReference type="ARBA" id="ARBA00012515"/>
    </source>
</evidence>
<dbReference type="OrthoDB" id="3266505at2759"/>
<evidence type="ECO:0000256" key="4">
    <source>
        <dbReference type="ARBA" id="ARBA00023239"/>
    </source>
</evidence>
<dbReference type="GO" id="GO:0009264">
    <property type="term" value="P:deoxyribonucleotide catabolic process"/>
    <property type="evidence" value="ECO:0007669"/>
    <property type="project" value="InterPro"/>
</dbReference>
<evidence type="ECO:0000256" key="8">
    <source>
        <dbReference type="ARBA" id="ARBA00048791"/>
    </source>
</evidence>
<dbReference type="SMART" id="SM00906">
    <property type="entry name" value="Fungal_trans"/>
    <property type="match status" value="1"/>
</dbReference>
<dbReference type="GO" id="GO:0004139">
    <property type="term" value="F:deoxyribose-phosphate aldolase activity"/>
    <property type="evidence" value="ECO:0007669"/>
    <property type="project" value="UniProtKB-EC"/>
</dbReference>
<dbReference type="GO" id="GO:0016052">
    <property type="term" value="P:carbohydrate catabolic process"/>
    <property type="evidence" value="ECO:0007669"/>
    <property type="project" value="TreeGrafter"/>
</dbReference>
<feature type="region of interest" description="Disordered" evidence="10">
    <location>
        <begin position="800"/>
        <end position="827"/>
    </location>
</feature>
<dbReference type="SMART" id="SM01133">
    <property type="entry name" value="DeoC"/>
    <property type="match status" value="1"/>
</dbReference>
<sequence length="908" mass="100429">MSSNTNEITVTLRQIAKMIDHSLLHPTMTDADILQGLAIAKKYGVATACVKPYAISMAKQELQGTDVLVCPVIGFPHGNSSTAVKVFEADVATAVGSNEIDMVINIGKALGGDWNYVTDEIRQVNNVVVKRGAILKVIFENDYLNEEQIVRLCKICSDIGVAFVKTSTGYGFVKQGANGMYSYKGATIPHLKIMVEESGKGVQVKAAGGVRTLDDLLHVMSLGVTRIGATATVAIMEEAVKRGITDQPTAVTFKPMADNLAFQQHDAVSPEGVEFSALRSETWIQSKTNDANNIIGRHVTEQPKDIQLQQGNIKSKPSAAETELISLLPELGPATLLVDNYFDRIHWFILVFHQDDFRKKFQDLYHYIHFSSGPNAPSRGIGFIAVLLAVFATSLHHIGAQERKLKSHNINLQELKDRILAVLKLRFLDIVSRGSLEAVQFCVLLASYYLYHGEPGMAWPLSGSGLRIAQALKLHRNMTTGDPRDQALNQQIQDRKRAWWAVYEIDTFCSMLYGFPLGFSDSDCNVKALDPYDEYSGSTKESRQTRGPSLLFYKCSMSRLSAIVKSALVGLYGTRHDDGKRTNNPKGLFDKVAALNGRLQEWHRSLAPKLKFDGHDPLSEVQVAHDRERTGREFEDYLFRLQALSLKLAYENAKILIHRPLLSFKMASSTSTDTTSSKTDPFRLAMQECREAALQISKVASTPYLLEASETYAIAVVSLHLLTAGVTLCISITLDPLASNSVEATSGIQQLMQVQTLLKDKSIVAAQSLDITTRLMGLVASKQGNNWEETELLTSAYPELPQRDRTESHSMDLEGECSGQAPMPPRADLDSPPTMNNGSMTDTLSMSFADQDMDVCADTSLNDTLLEYEQAANRLFTGDITYDPSDSILDNPFLEQNQGWIWSWNFLE</sequence>
<dbReference type="Gene3D" id="3.20.20.70">
    <property type="entry name" value="Aldolase class I"/>
    <property type="match status" value="1"/>
</dbReference>
<dbReference type="AlphaFoldDB" id="X0BY08"/>
<evidence type="ECO:0000313" key="12">
    <source>
        <dbReference type="EMBL" id="EXK49761.1"/>
    </source>
</evidence>
<gene>
    <name evidence="12" type="ORF">FOMG_02244</name>
</gene>
<dbReference type="GO" id="GO:0005737">
    <property type="term" value="C:cytoplasm"/>
    <property type="evidence" value="ECO:0007669"/>
    <property type="project" value="InterPro"/>
</dbReference>
<dbReference type="PANTHER" id="PTHR10889">
    <property type="entry name" value="DEOXYRIBOSE-PHOSPHATE ALDOLASE"/>
    <property type="match status" value="1"/>
</dbReference>
<protein>
    <recommendedName>
        <fullName evidence="2">deoxyribose-phosphate aldolase</fullName>
        <ecNumber evidence="2">4.1.2.4</ecNumber>
    </recommendedName>
    <alternativeName>
        <fullName evidence="7">2-deoxy-D-ribose 5-phosphate aldolase</fullName>
    </alternativeName>
</protein>
<comment type="similarity">
    <text evidence="1">Belongs to the DeoC/FbaB aldolase family. DeoC type 1 subfamily.</text>
</comment>
<dbReference type="UniPathway" id="UPA00002">
    <property type="reaction ID" value="UER00468"/>
</dbReference>
<feature type="compositionally biased region" description="Basic and acidic residues" evidence="10">
    <location>
        <begin position="801"/>
        <end position="812"/>
    </location>
</feature>
<dbReference type="Pfam" id="PF01791">
    <property type="entry name" value="DeoC"/>
    <property type="match status" value="1"/>
</dbReference>
<reference evidence="12" key="2">
    <citation type="submission" date="2012-05" db="EMBL/GenBank/DDBJ databases">
        <title>Annotation of the Genome Sequence of Fusarium oxysporum f. sp. melonis 26406.</title>
        <authorList>
            <consortium name="The Broad Institute Genomics Platform"/>
            <person name="Ma L.-J."/>
            <person name="Corby-Kistler H."/>
            <person name="Broz K."/>
            <person name="Gale L.R."/>
            <person name="Jonkers W."/>
            <person name="O'Donnell K."/>
            <person name="Ploetz R."/>
            <person name="Steinberg C."/>
            <person name="Schwartz D.C."/>
            <person name="VanEtten H."/>
            <person name="Zhou S."/>
            <person name="Young S.K."/>
            <person name="Zeng Q."/>
            <person name="Gargeya S."/>
            <person name="Fitzgerald M."/>
            <person name="Abouelleil A."/>
            <person name="Alvarado L."/>
            <person name="Chapman S.B."/>
            <person name="Gainer-Dewar J."/>
            <person name="Goldberg J."/>
            <person name="Griggs A."/>
            <person name="Gujja S."/>
            <person name="Hansen M."/>
            <person name="Howarth C."/>
            <person name="Imamovic A."/>
            <person name="Ireland A."/>
            <person name="Larimer J."/>
            <person name="McCowan C."/>
            <person name="Murphy C."/>
            <person name="Pearson M."/>
            <person name="Poon T.W."/>
            <person name="Priest M."/>
            <person name="Roberts A."/>
            <person name="Saif S."/>
            <person name="Shea T."/>
            <person name="Sykes S."/>
            <person name="Wortman J."/>
            <person name="Nusbaum C."/>
            <person name="Birren B."/>
        </authorList>
    </citation>
    <scope>NUCLEOTIDE SEQUENCE</scope>
    <source>
        <strain evidence="12">26406</strain>
    </source>
</reference>
<comment type="catalytic activity">
    <reaction evidence="8">
        <text>2-deoxy-D-ribose 5-phosphate = D-glyceraldehyde 3-phosphate + acetaldehyde</text>
        <dbReference type="Rhea" id="RHEA:12821"/>
        <dbReference type="ChEBI" id="CHEBI:15343"/>
        <dbReference type="ChEBI" id="CHEBI:59776"/>
        <dbReference type="ChEBI" id="CHEBI:62877"/>
        <dbReference type="EC" id="4.1.2.4"/>
    </reaction>
</comment>
<dbReference type="GO" id="GO:0003677">
    <property type="term" value="F:DNA binding"/>
    <property type="evidence" value="ECO:0007669"/>
    <property type="project" value="InterPro"/>
</dbReference>
<evidence type="ECO:0000259" key="11">
    <source>
        <dbReference type="SMART" id="SM00906"/>
    </source>
</evidence>
<keyword evidence="4" id="KW-0456">Lyase</keyword>
<dbReference type="FunFam" id="3.20.20.70:FF:000198">
    <property type="entry name" value="Deoxyribose-phosphate aldolase"/>
    <property type="match status" value="1"/>
</dbReference>
<dbReference type="GO" id="GO:0046386">
    <property type="term" value="P:deoxyribose phosphate catabolic process"/>
    <property type="evidence" value="ECO:0007669"/>
    <property type="project" value="UniProtKB-UniPathway"/>
</dbReference>
<dbReference type="CDD" id="cd12148">
    <property type="entry name" value="fungal_TF_MHR"/>
    <property type="match status" value="1"/>
</dbReference>
<keyword evidence="6" id="KW-0704">Schiff base</keyword>
<dbReference type="PANTHER" id="PTHR10889:SF1">
    <property type="entry name" value="DEOXYRIBOSE-PHOSPHATE ALDOLASE"/>
    <property type="match status" value="1"/>
</dbReference>
<dbReference type="HAMAP" id="MF_00114">
    <property type="entry name" value="DeoC_type1"/>
    <property type="match status" value="1"/>
</dbReference>
<evidence type="ECO:0000256" key="9">
    <source>
        <dbReference type="ARBA" id="ARBA00056337"/>
    </source>
</evidence>
<evidence type="ECO:0000256" key="7">
    <source>
        <dbReference type="ARBA" id="ARBA00032755"/>
    </source>
</evidence>
<dbReference type="InterPro" id="IPR028581">
    <property type="entry name" value="DeoC_typeI"/>
</dbReference>
<evidence type="ECO:0000256" key="3">
    <source>
        <dbReference type="ARBA" id="ARBA00022490"/>
    </source>
</evidence>
<dbReference type="VEuPathDB" id="FungiDB:FOMG_02244"/>
<dbReference type="InterPro" id="IPR007219">
    <property type="entry name" value="XnlR_reg_dom"/>
</dbReference>
<dbReference type="InterPro" id="IPR013785">
    <property type="entry name" value="Aldolase_TIM"/>
</dbReference>
<comment type="function">
    <text evidence="9">Catalyzes a reversible aldol reaction between acetaldehyde and D-glyceraldehyde 3-phosphate to generate 2-deoxy-D-ribose 5-phosphate.</text>
</comment>
<dbReference type="EC" id="4.1.2.4" evidence="2"/>
<proteinExistence type="inferred from homology"/>
<evidence type="ECO:0000256" key="5">
    <source>
        <dbReference type="ARBA" id="ARBA00023242"/>
    </source>
</evidence>
<reference evidence="12" key="1">
    <citation type="submission" date="2012-04" db="EMBL/GenBank/DDBJ databases">
        <title>The Genome Sequence of Fusarium oxysporum melonis.</title>
        <authorList>
            <consortium name="The Broad Institute Genome Sequencing Platform"/>
            <person name="Ma L.-J."/>
            <person name="Gale L.R."/>
            <person name="Schwartz D.C."/>
            <person name="Zhou S."/>
            <person name="Corby-Kistler H."/>
            <person name="Young S.K."/>
            <person name="Zeng Q."/>
            <person name="Gargeya S."/>
            <person name="Fitzgerald M."/>
            <person name="Haas B."/>
            <person name="Abouelleil A."/>
            <person name="Alvarado L."/>
            <person name="Arachchi H.M."/>
            <person name="Berlin A."/>
            <person name="Brown A."/>
            <person name="Chapman S.B."/>
            <person name="Chen Z."/>
            <person name="Dunbar C."/>
            <person name="Freedman E."/>
            <person name="Gearin G."/>
            <person name="Goldberg J."/>
            <person name="Griggs A."/>
            <person name="Gujja S."/>
            <person name="Heiman D."/>
            <person name="Howarth C."/>
            <person name="Larson L."/>
            <person name="Lui A."/>
            <person name="MacDonald P.J.P."/>
            <person name="Montmayeur A."/>
            <person name="Murphy C."/>
            <person name="Neiman D."/>
            <person name="Pearson M."/>
            <person name="Priest M."/>
            <person name="Roberts A."/>
            <person name="Saif S."/>
            <person name="Shea T."/>
            <person name="Shenoy N."/>
            <person name="Sisk P."/>
            <person name="Stolte C."/>
            <person name="Sykes S."/>
            <person name="Wortman J."/>
            <person name="Nusbaum C."/>
            <person name="Birren B."/>
        </authorList>
    </citation>
    <scope>NUCLEOTIDE SEQUENCE</scope>
    <source>
        <strain evidence="12">26406</strain>
    </source>
</reference>
<dbReference type="GO" id="GO:0006351">
    <property type="term" value="P:DNA-templated transcription"/>
    <property type="evidence" value="ECO:0007669"/>
    <property type="project" value="InterPro"/>
</dbReference>
<dbReference type="GO" id="GO:0008270">
    <property type="term" value="F:zinc ion binding"/>
    <property type="evidence" value="ECO:0007669"/>
    <property type="project" value="InterPro"/>
</dbReference>
<evidence type="ECO:0000256" key="6">
    <source>
        <dbReference type="ARBA" id="ARBA00023270"/>
    </source>
</evidence>
<dbReference type="EMBL" id="JH659329">
    <property type="protein sequence ID" value="EXK49761.1"/>
    <property type="molecule type" value="Genomic_DNA"/>
</dbReference>
<accession>X0BY08</accession>
<evidence type="ECO:0000256" key="1">
    <source>
        <dbReference type="ARBA" id="ARBA00010936"/>
    </source>
</evidence>
<evidence type="ECO:0000256" key="10">
    <source>
        <dbReference type="SAM" id="MobiDB-lite"/>
    </source>
</evidence>
<name>X0BY08_FUSOX</name>
<dbReference type="InterPro" id="IPR002915">
    <property type="entry name" value="DeoC/FbaB/LacD_aldolase"/>
</dbReference>
<feature type="domain" description="Xylanolytic transcriptional activator regulatory" evidence="11">
    <location>
        <begin position="458"/>
        <end position="535"/>
    </location>
</feature>
<keyword evidence="5" id="KW-0539">Nucleus</keyword>
<dbReference type="CDD" id="cd00959">
    <property type="entry name" value="DeoC"/>
    <property type="match status" value="1"/>
</dbReference>
<dbReference type="Pfam" id="PF04082">
    <property type="entry name" value="Fungal_trans"/>
    <property type="match status" value="1"/>
</dbReference>
<dbReference type="Proteomes" id="UP000030703">
    <property type="component" value="Unassembled WGS sequence"/>
</dbReference>
<dbReference type="SUPFAM" id="SSF51569">
    <property type="entry name" value="Aldolase"/>
    <property type="match status" value="1"/>
</dbReference>
<keyword evidence="3" id="KW-0963">Cytoplasm</keyword>
<organism evidence="12">
    <name type="scientific">Fusarium oxysporum f. sp. melonis 26406</name>
    <dbReference type="NCBI Taxonomy" id="1089452"/>
    <lineage>
        <taxon>Eukaryota</taxon>
        <taxon>Fungi</taxon>
        <taxon>Dikarya</taxon>
        <taxon>Ascomycota</taxon>
        <taxon>Pezizomycotina</taxon>
        <taxon>Sordariomycetes</taxon>
        <taxon>Hypocreomycetidae</taxon>
        <taxon>Hypocreales</taxon>
        <taxon>Nectriaceae</taxon>
        <taxon>Fusarium</taxon>
        <taxon>Fusarium oxysporum species complex</taxon>
    </lineage>
</organism>
<dbReference type="NCBIfam" id="TIGR00126">
    <property type="entry name" value="deoC"/>
    <property type="match status" value="1"/>
</dbReference>
<dbReference type="InterPro" id="IPR011343">
    <property type="entry name" value="DeoC"/>
</dbReference>